<dbReference type="STRING" id="299467.A0A443SQT5"/>
<dbReference type="Pfam" id="PF23390">
    <property type="entry name" value="Beta-prop_WDR35_2nd"/>
    <property type="match status" value="1"/>
</dbReference>
<keyword evidence="8" id="KW-0966">Cell projection</keyword>
<evidence type="ECO:0000256" key="9">
    <source>
        <dbReference type="PROSITE-ProRule" id="PRU00221"/>
    </source>
</evidence>
<dbReference type="Proteomes" id="UP000288716">
    <property type="component" value="Unassembled WGS sequence"/>
</dbReference>
<dbReference type="InterPro" id="IPR056159">
    <property type="entry name" value="Beta-prop_IFT121_TULP_N"/>
</dbReference>
<evidence type="ECO:0000256" key="4">
    <source>
        <dbReference type="ARBA" id="ARBA00022737"/>
    </source>
</evidence>
<dbReference type="PANTHER" id="PTHR12764:SF5">
    <property type="entry name" value="LD29485P"/>
    <property type="match status" value="1"/>
</dbReference>
<name>A0A443SQT5_9ACAR</name>
<dbReference type="InterPro" id="IPR039857">
    <property type="entry name" value="Ift122/121"/>
</dbReference>
<dbReference type="VEuPathDB" id="VectorBase:LDEU002161"/>
<comment type="caution">
    <text evidence="15">The sequence shown here is derived from an EMBL/GenBank/DDBJ whole genome shotgun (WGS) entry which is preliminary data.</text>
</comment>
<comment type="subcellular location">
    <subcellularLocation>
        <location evidence="1">Cytoplasm</location>
        <location evidence="1">Cytoskeleton</location>
        <location evidence="1">Cilium basal body</location>
    </subcellularLocation>
</comment>
<evidence type="ECO:0000256" key="2">
    <source>
        <dbReference type="ARBA" id="ARBA00022490"/>
    </source>
</evidence>
<dbReference type="AlphaFoldDB" id="A0A443SQT5"/>
<keyword evidence="16" id="KW-1185">Reference proteome</keyword>
<feature type="domain" description="IFT80/172/WDR35 TPR" evidence="11">
    <location>
        <begin position="703"/>
        <end position="778"/>
    </location>
</feature>
<dbReference type="PROSITE" id="PS50082">
    <property type="entry name" value="WD_REPEATS_2"/>
    <property type="match status" value="1"/>
</dbReference>
<feature type="domain" description="IFT121 second beta-propeller" evidence="12">
    <location>
        <begin position="339"/>
        <end position="657"/>
    </location>
</feature>
<keyword evidence="3 9" id="KW-0853">WD repeat</keyword>
<evidence type="ECO:0000259" key="14">
    <source>
        <dbReference type="Pfam" id="PF25768"/>
    </source>
</evidence>
<dbReference type="InterPro" id="IPR056158">
    <property type="entry name" value="Beta-prop_IFT121_2nd"/>
</dbReference>
<feature type="repeat" description="WD" evidence="9">
    <location>
        <begin position="66"/>
        <end position="97"/>
    </location>
</feature>
<dbReference type="Pfam" id="PF24797">
    <property type="entry name" value="Beta-prop_WDR35_TULP_N"/>
    <property type="match status" value="1"/>
</dbReference>
<evidence type="ECO:0000259" key="11">
    <source>
        <dbReference type="Pfam" id="PF23387"/>
    </source>
</evidence>
<dbReference type="Pfam" id="PF25170">
    <property type="entry name" value="TPR_WDR35"/>
    <property type="match status" value="1"/>
</dbReference>
<dbReference type="InterPro" id="IPR057361">
    <property type="entry name" value="TPR_WDR35"/>
</dbReference>
<dbReference type="SUPFAM" id="SSF50978">
    <property type="entry name" value="WD40 repeat-like"/>
    <property type="match status" value="2"/>
</dbReference>
<evidence type="ECO:0000256" key="3">
    <source>
        <dbReference type="ARBA" id="ARBA00022574"/>
    </source>
</evidence>
<dbReference type="OrthoDB" id="10260567at2759"/>
<dbReference type="PANTHER" id="PTHR12764">
    <property type="entry name" value="WD REPEAT DOMAIN-RELATED"/>
    <property type="match status" value="1"/>
</dbReference>
<dbReference type="PIRSF" id="PIRSF037536">
    <property type="entry name" value="WD_repeat_p35"/>
    <property type="match status" value="1"/>
</dbReference>
<reference evidence="15 16" key="1">
    <citation type="journal article" date="2018" name="Gigascience">
        <title>Genomes of trombidid mites reveal novel predicted allergens and laterally-transferred genes associated with secondary metabolism.</title>
        <authorList>
            <person name="Dong X."/>
            <person name="Chaisiri K."/>
            <person name="Xia D."/>
            <person name="Armstrong S.D."/>
            <person name="Fang Y."/>
            <person name="Donnelly M.J."/>
            <person name="Kadowaki T."/>
            <person name="McGarry J.W."/>
            <person name="Darby A.C."/>
            <person name="Makepeace B.L."/>
        </authorList>
    </citation>
    <scope>NUCLEOTIDE SEQUENCE [LARGE SCALE GENOMIC DNA]</scope>
    <source>
        <strain evidence="15">UoL-UT</strain>
    </source>
</reference>
<dbReference type="GO" id="GO:0097730">
    <property type="term" value="C:non-motile cilium"/>
    <property type="evidence" value="ECO:0007669"/>
    <property type="project" value="TreeGrafter"/>
</dbReference>
<evidence type="ECO:0000259" key="13">
    <source>
        <dbReference type="Pfam" id="PF24797"/>
    </source>
</evidence>
<dbReference type="Pfam" id="PF23387">
    <property type="entry name" value="TPR_IFT80_172"/>
    <property type="match status" value="1"/>
</dbReference>
<keyword evidence="2" id="KW-0963">Cytoplasm</keyword>
<dbReference type="GO" id="GO:0035721">
    <property type="term" value="P:intraciliary retrograde transport"/>
    <property type="evidence" value="ECO:0007669"/>
    <property type="project" value="TreeGrafter"/>
</dbReference>
<evidence type="ECO:0000259" key="12">
    <source>
        <dbReference type="Pfam" id="PF23390"/>
    </source>
</evidence>
<evidence type="ECO:0000259" key="10">
    <source>
        <dbReference type="Pfam" id="PF23145"/>
    </source>
</evidence>
<dbReference type="Pfam" id="PF25768">
    <property type="entry name" value="TPR_IFT121"/>
    <property type="match status" value="1"/>
</dbReference>
<keyword evidence="7" id="KW-0206">Cytoskeleton</keyword>
<keyword evidence="6" id="KW-0969">Cilium</keyword>
<gene>
    <name evidence="15" type="ORF">B4U80_11432</name>
</gene>
<dbReference type="GO" id="GO:0061512">
    <property type="term" value="P:protein localization to cilium"/>
    <property type="evidence" value="ECO:0007669"/>
    <property type="project" value="TreeGrafter"/>
</dbReference>
<dbReference type="InterPro" id="IPR057979">
    <property type="entry name" value="TPR_IFT121"/>
</dbReference>
<dbReference type="SMART" id="SM00320">
    <property type="entry name" value="WD40"/>
    <property type="match status" value="7"/>
</dbReference>
<evidence type="ECO:0000256" key="8">
    <source>
        <dbReference type="ARBA" id="ARBA00023273"/>
    </source>
</evidence>
<dbReference type="InterPro" id="IPR001680">
    <property type="entry name" value="WD40_rpt"/>
</dbReference>
<accession>A0A443SQT5</accession>
<keyword evidence="4" id="KW-0677">Repeat</keyword>
<dbReference type="Gene3D" id="1.25.40.470">
    <property type="match status" value="1"/>
</dbReference>
<evidence type="ECO:0000313" key="15">
    <source>
        <dbReference type="EMBL" id="RWS29879.1"/>
    </source>
</evidence>
<dbReference type="InterPro" id="IPR017233">
    <property type="entry name" value="WDR35"/>
</dbReference>
<evidence type="ECO:0000256" key="6">
    <source>
        <dbReference type="ARBA" id="ARBA00023069"/>
    </source>
</evidence>
<evidence type="ECO:0000256" key="7">
    <source>
        <dbReference type="ARBA" id="ARBA00023212"/>
    </source>
</evidence>
<sequence length="1197" mass="135953">MFVYLSKKIAIPNQNKVRCLSWSSEHGYIACGGDYGLLKVLKLDVFESKVISGLSTPRNLSMNQTLEGHHNSVQDVLWNDKYQKLTSSDASGLIIVWMMYRGSWYEEMINNRNKSVVCGMAWTADGMKICIAYEDGAIIVGSVDGNRLWGKDIKSIKLSCVEWSPDGKILLFGSVEHQVHAYDQFGNFISKVPLPAIEGVYGRSYHSTTANTANVVDVKWFKSEIHSAGLVIAFSNGLLQFMRNECDESPIIIDCAMNVACIRWNNSGTILAVTGRNNNEPENKRNFVKFYDPTGELLQTLRVPGKEISTCSWEKDSLRLAVAVDCYIFFANIRPNYKWCYFSSTVVFAVPVSYVESDTNQGSVVFCEINSNQKHVKNVKYLQAMTAFGSYCVFSTKTQEIDSTKSTVNSQSSTLTVYNTIGSPVDCVDIDVPVCHLAMNSNRVFAASKDCFYVWKFKVPVIIEEPKVSETAQSRAKSAAHRLKYGIDEQDLFYDEIARLSSVFVSKTDQINCITVSEKILIVAQDIGCFQVYNLPQASLAYKFSVNCKPVRIEINCDSSKLAIADNEGILVIYDLDENQNLNNAGKLMHFERKDVWDFKWAIDNSDLFAVTEKAKLHTFSALEPEDAVQSYGYVCCIEDLIVKTVLIDALIIDFNCSEDEINIEKYIVNIETKRLKEMKEIIEKSGLSEATKFVEQNEHIKLWRLLANYALNELDLTAAELAFVHCKDYKGIQFTKRVAKMQKDELKKAEVFAYFGQFDEAETTYLNADRKDLAISLRKLIGDSSKVVQLIKSDFSSVNDKILKDALSALGDDYVDRHQWSEAVTYYEQCAAWERLFECYSILEDYDGLIRVLKNIEADHVLLPEIGRIFETTGMCEEAVEAYLKCHKTDFAINCCVNLNEWKTAIKLAEEYDVPDIDPILHQYASHLLAKEKYFDIVELYRKANRVNDAASVLLKIAEEAKKKNSVSPILLKKIYVLIGFLYEERSTITKDNQRVNVLSSLLKDDQSVNTAATVFRANDQPWKGAEAYHYYILAQRQLHEGYVDAAMKTSLHLIDYDDFIDAEDIFSLIALASCVNHNFKLCSKAFIKLESLDTISEQRRKEYENLSVSIFTKHPPREARNIAKSDCRYCETMIPDWCVVCPNCNIKFPLCVASGRPIMDSNQQWTCKKCNHHAYRSELVTYSNCPLCHHPFTTL</sequence>
<evidence type="ECO:0000256" key="1">
    <source>
        <dbReference type="ARBA" id="ARBA00004120"/>
    </source>
</evidence>
<dbReference type="InterPro" id="IPR016024">
    <property type="entry name" value="ARM-type_fold"/>
</dbReference>
<evidence type="ECO:0000256" key="5">
    <source>
        <dbReference type="ARBA" id="ARBA00022794"/>
    </source>
</evidence>
<evidence type="ECO:0000313" key="16">
    <source>
        <dbReference type="Proteomes" id="UP000288716"/>
    </source>
</evidence>
<feature type="domain" description="IFT121-like TPR repeats" evidence="14">
    <location>
        <begin position="1021"/>
        <end position="1119"/>
    </location>
</feature>
<feature type="domain" description="IFT121-like zinc finger" evidence="10">
    <location>
        <begin position="1151"/>
        <end position="1194"/>
    </location>
</feature>
<dbReference type="InterPro" id="IPR015943">
    <property type="entry name" value="WD40/YVTN_repeat-like_dom_sf"/>
</dbReference>
<dbReference type="Gene3D" id="2.130.10.10">
    <property type="entry name" value="YVTN repeat-like/Quinoprotein amine dehydrogenase"/>
    <property type="match status" value="3"/>
</dbReference>
<feature type="domain" description="IFT121/TULP4 N-terminal" evidence="13">
    <location>
        <begin position="1"/>
        <end position="334"/>
    </location>
</feature>
<protein>
    <submittedName>
        <fullName evidence="15">WD repeat-containing protein 35-like isoform X1</fullName>
    </submittedName>
</protein>
<dbReference type="EMBL" id="NCKV01000727">
    <property type="protein sequence ID" value="RWS29879.1"/>
    <property type="molecule type" value="Genomic_DNA"/>
</dbReference>
<dbReference type="InterPro" id="IPR036322">
    <property type="entry name" value="WD40_repeat_dom_sf"/>
</dbReference>
<keyword evidence="5" id="KW-0970">Cilium biogenesis/degradation</keyword>
<organism evidence="15 16">
    <name type="scientific">Leptotrombidium deliense</name>
    <dbReference type="NCBI Taxonomy" id="299467"/>
    <lineage>
        <taxon>Eukaryota</taxon>
        <taxon>Metazoa</taxon>
        <taxon>Ecdysozoa</taxon>
        <taxon>Arthropoda</taxon>
        <taxon>Chelicerata</taxon>
        <taxon>Arachnida</taxon>
        <taxon>Acari</taxon>
        <taxon>Acariformes</taxon>
        <taxon>Trombidiformes</taxon>
        <taxon>Prostigmata</taxon>
        <taxon>Anystina</taxon>
        <taxon>Parasitengona</taxon>
        <taxon>Trombiculoidea</taxon>
        <taxon>Trombiculidae</taxon>
        <taxon>Leptotrombidium</taxon>
    </lineage>
</organism>
<dbReference type="Pfam" id="PF23145">
    <property type="entry name" value="Zf_2nd_IFT121"/>
    <property type="match status" value="1"/>
</dbReference>
<dbReference type="InterPro" id="IPR056157">
    <property type="entry name" value="TPR_IFT80_172_dom"/>
</dbReference>
<dbReference type="InterPro" id="IPR056170">
    <property type="entry name" value="Znf_IFT121-like"/>
</dbReference>
<dbReference type="GO" id="GO:1905515">
    <property type="term" value="P:non-motile cilium assembly"/>
    <property type="evidence" value="ECO:0007669"/>
    <property type="project" value="TreeGrafter"/>
</dbReference>
<proteinExistence type="predicted"/>
<dbReference type="SUPFAM" id="SSF48371">
    <property type="entry name" value="ARM repeat"/>
    <property type="match status" value="1"/>
</dbReference>
<dbReference type="GO" id="GO:0030991">
    <property type="term" value="C:intraciliary transport particle A"/>
    <property type="evidence" value="ECO:0007669"/>
    <property type="project" value="TreeGrafter"/>
</dbReference>